<dbReference type="InterPro" id="IPR004007">
    <property type="entry name" value="DhaL_dom"/>
</dbReference>
<feature type="domain" description="DhaL" evidence="3">
    <location>
        <begin position="7"/>
        <end position="205"/>
    </location>
</feature>
<evidence type="ECO:0000313" key="4">
    <source>
        <dbReference type="EMBL" id="SLM17455.1"/>
    </source>
</evidence>
<dbReference type="PANTHER" id="PTHR28629">
    <property type="entry name" value="TRIOKINASE/FMN CYCLASE"/>
    <property type="match status" value="1"/>
</dbReference>
<dbReference type="GO" id="GO:0019563">
    <property type="term" value="P:glycerol catabolic process"/>
    <property type="evidence" value="ECO:0007669"/>
    <property type="project" value="TreeGrafter"/>
</dbReference>
<protein>
    <submittedName>
        <fullName evidence="4">Dak phosphatase</fullName>
    </submittedName>
</protein>
<keyword evidence="2" id="KW-0418">Kinase</keyword>
<dbReference type="Gene3D" id="1.25.40.340">
    <property type="match status" value="1"/>
</dbReference>
<organism evidence="4">
    <name type="scientific">uncultured spirochete</name>
    <dbReference type="NCBI Taxonomy" id="156406"/>
    <lineage>
        <taxon>Bacteria</taxon>
        <taxon>Pseudomonadati</taxon>
        <taxon>Spirochaetota</taxon>
        <taxon>Spirochaetia</taxon>
        <taxon>Spirochaetales</taxon>
        <taxon>environmental samples</taxon>
    </lineage>
</organism>
<dbReference type="SUPFAM" id="SSF101473">
    <property type="entry name" value="DhaL-like"/>
    <property type="match status" value="1"/>
</dbReference>
<evidence type="ECO:0000256" key="1">
    <source>
        <dbReference type="ARBA" id="ARBA00022679"/>
    </source>
</evidence>
<dbReference type="PROSITE" id="PS51480">
    <property type="entry name" value="DHAL"/>
    <property type="match status" value="1"/>
</dbReference>
<dbReference type="SMART" id="SM01120">
    <property type="entry name" value="Dak2"/>
    <property type="match status" value="1"/>
</dbReference>
<dbReference type="EMBL" id="FWDO01000004">
    <property type="protein sequence ID" value="SLM17455.1"/>
    <property type="molecule type" value="Genomic_DNA"/>
</dbReference>
<dbReference type="Pfam" id="PF02734">
    <property type="entry name" value="Dak2"/>
    <property type="match status" value="1"/>
</dbReference>
<sequence length="212" mass="22716">MKTINSEELVKMLVTIADSMTQQRKHLIELDSTIGDGDLGITMERGFQAAAAFAKNNADLPPGFLLVKSGMEIVKLAPSTMGTLMGSGFIQGGKVLDQKMELTASDLTIFFEGFLNGVLLRGKASPGEKTIVDILIPVVEQMQAYQGDDIVEVLACAEKGAQQGLENEKGMVSQHGKAAVFREKTLDLIDPGSEAVAIMINACKRSVVKESL</sequence>
<gene>
    <name evidence="4" type="ORF">SPIRO4BDMA_40024</name>
</gene>
<dbReference type="GO" id="GO:0004371">
    <property type="term" value="F:glycerone kinase activity"/>
    <property type="evidence" value="ECO:0007669"/>
    <property type="project" value="InterPro"/>
</dbReference>
<proteinExistence type="predicted"/>
<reference evidence="4" key="1">
    <citation type="submission" date="2017-02" db="EMBL/GenBank/DDBJ databases">
        <authorList>
            <person name="Regsiter A."/>
            <person name="William W."/>
        </authorList>
    </citation>
    <scope>NUCLEOTIDE SEQUENCE</scope>
    <source>
        <strain evidence="4">BdmA 4</strain>
    </source>
</reference>
<dbReference type="GO" id="GO:0005829">
    <property type="term" value="C:cytosol"/>
    <property type="evidence" value="ECO:0007669"/>
    <property type="project" value="TreeGrafter"/>
</dbReference>
<dbReference type="PANTHER" id="PTHR28629:SF4">
    <property type="entry name" value="TRIOKINASE_FMN CYCLASE"/>
    <property type="match status" value="1"/>
</dbReference>
<name>A0A3P3XMK2_9SPIR</name>
<keyword evidence="1" id="KW-0808">Transferase</keyword>
<accession>A0A3P3XMK2</accession>
<evidence type="ECO:0000259" key="3">
    <source>
        <dbReference type="PROSITE" id="PS51480"/>
    </source>
</evidence>
<dbReference type="InterPro" id="IPR036117">
    <property type="entry name" value="DhaL_dom_sf"/>
</dbReference>
<dbReference type="InterPro" id="IPR050861">
    <property type="entry name" value="Dihydroxyacetone_Kinase"/>
</dbReference>
<evidence type="ECO:0000256" key="2">
    <source>
        <dbReference type="ARBA" id="ARBA00022777"/>
    </source>
</evidence>
<dbReference type="AlphaFoldDB" id="A0A3P3XMK2"/>